<name>A0A1I7AZE0_9FLAO</name>
<dbReference type="SUPFAM" id="SSF51735">
    <property type="entry name" value="NAD(P)-binding Rossmann-fold domains"/>
    <property type="match status" value="1"/>
</dbReference>
<reference evidence="2 3" key="1">
    <citation type="submission" date="2016-10" db="EMBL/GenBank/DDBJ databases">
        <authorList>
            <person name="de Groot N.N."/>
        </authorList>
    </citation>
    <scope>NUCLEOTIDE SEQUENCE [LARGE SCALE GENOMIC DNA]</scope>
    <source>
        <strain evidence="2 3">CGMCC 1.7005</strain>
    </source>
</reference>
<dbReference type="EMBL" id="FPAS01000004">
    <property type="protein sequence ID" value="SFT80289.1"/>
    <property type="molecule type" value="Genomic_DNA"/>
</dbReference>
<dbReference type="SMART" id="SM00859">
    <property type="entry name" value="Semialdhyde_dh"/>
    <property type="match status" value="1"/>
</dbReference>
<evidence type="ECO:0000313" key="3">
    <source>
        <dbReference type="Proteomes" id="UP000236454"/>
    </source>
</evidence>
<sequence>MQKKKAILIGATGLTGGFLLDALLMHPDFDEVVTYGRSTTGKKSSKLKEVSLDIVTETSWLTELKADVVFCCIGTTKAKTPDQAKYKAIDYGVPVKLAEACKRNGIGHFIVISALGANPKSSIAYNQIKGEMERDVLAQSVEHTYIMQPSLILGGRDEKRAGEKIAQIVMPIFHCLMVGGLKKYRAIKSTDIALAMLKLSLQTDHTSGRIPSDEIKRIAAW</sequence>
<dbReference type="InterPro" id="IPR000534">
    <property type="entry name" value="Semialdehyde_DH_NAD-bd"/>
</dbReference>
<evidence type="ECO:0000313" key="2">
    <source>
        <dbReference type="EMBL" id="SFT80289.1"/>
    </source>
</evidence>
<dbReference type="InterPro" id="IPR036291">
    <property type="entry name" value="NAD(P)-bd_dom_sf"/>
</dbReference>
<dbReference type="RefSeq" id="WP_090250320.1">
    <property type="nucleotide sequence ID" value="NZ_FPAS01000004.1"/>
</dbReference>
<dbReference type="Pfam" id="PF13460">
    <property type="entry name" value="NAD_binding_10"/>
    <property type="match status" value="1"/>
</dbReference>
<dbReference type="GO" id="GO:0051287">
    <property type="term" value="F:NAD binding"/>
    <property type="evidence" value="ECO:0007669"/>
    <property type="project" value="InterPro"/>
</dbReference>
<dbReference type="PANTHER" id="PTHR14097:SF7">
    <property type="entry name" value="OXIDOREDUCTASE HTATIP2"/>
    <property type="match status" value="1"/>
</dbReference>
<keyword evidence="3" id="KW-1185">Reference proteome</keyword>
<dbReference type="PANTHER" id="PTHR14097">
    <property type="entry name" value="OXIDOREDUCTASE HTATIP2"/>
    <property type="match status" value="1"/>
</dbReference>
<gene>
    <name evidence="2" type="ORF">SAMN05216474_2416</name>
</gene>
<organism evidence="2 3">
    <name type="scientific">Lishizhenia tianjinensis</name>
    <dbReference type="NCBI Taxonomy" id="477690"/>
    <lineage>
        <taxon>Bacteria</taxon>
        <taxon>Pseudomonadati</taxon>
        <taxon>Bacteroidota</taxon>
        <taxon>Flavobacteriia</taxon>
        <taxon>Flavobacteriales</taxon>
        <taxon>Crocinitomicaceae</taxon>
        <taxon>Lishizhenia</taxon>
    </lineage>
</organism>
<dbReference type="Gene3D" id="3.40.50.720">
    <property type="entry name" value="NAD(P)-binding Rossmann-like Domain"/>
    <property type="match status" value="1"/>
</dbReference>
<feature type="domain" description="Semialdehyde dehydrogenase NAD-binding" evidence="1">
    <location>
        <begin position="5"/>
        <end position="104"/>
    </location>
</feature>
<dbReference type="GO" id="GO:0016620">
    <property type="term" value="F:oxidoreductase activity, acting on the aldehyde or oxo group of donors, NAD or NADP as acceptor"/>
    <property type="evidence" value="ECO:0007669"/>
    <property type="project" value="InterPro"/>
</dbReference>
<dbReference type="OrthoDB" id="9798632at2"/>
<evidence type="ECO:0000259" key="1">
    <source>
        <dbReference type="SMART" id="SM00859"/>
    </source>
</evidence>
<protein>
    <submittedName>
        <fullName evidence="2">NAD(P)H-binding</fullName>
    </submittedName>
</protein>
<dbReference type="Proteomes" id="UP000236454">
    <property type="component" value="Unassembled WGS sequence"/>
</dbReference>
<dbReference type="AlphaFoldDB" id="A0A1I7AZE0"/>
<accession>A0A1I7AZE0</accession>
<dbReference type="STRING" id="477690.SAMN05216474_2416"/>
<dbReference type="InterPro" id="IPR016040">
    <property type="entry name" value="NAD(P)-bd_dom"/>
</dbReference>
<proteinExistence type="predicted"/>